<dbReference type="CDD" id="cd16693">
    <property type="entry name" value="mRING-H2-C3H3C2_WDR24"/>
    <property type="match status" value="1"/>
</dbReference>
<accession>A0ABN7AWW9</accession>
<keyword evidence="5" id="KW-0863">Zinc-finger</keyword>
<dbReference type="InterPro" id="IPR019775">
    <property type="entry name" value="WD40_repeat_CS"/>
</dbReference>
<proteinExistence type="inferred from homology"/>
<keyword evidence="2 8" id="KW-0853">WD repeat</keyword>
<keyword evidence="3" id="KW-0479">Metal-binding</keyword>
<name>A0ABN7AWW9_9HEMI</name>
<protein>
    <recommendedName>
        <fullName evidence="7">GATOR2 complex protein WDR24</fullName>
    </recommendedName>
</protein>
<keyword evidence="6" id="KW-0862">Zinc</keyword>
<dbReference type="InterPro" id="IPR036322">
    <property type="entry name" value="WD40_repeat_dom_sf"/>
</dbReference>
<feature type="repeat" description="WD" evidence="8">
    <location>
        <begin position="143"/>
        <end position="178"/>
    </location>
</feature>
<evidence type="ECO:0000256" key="5">
    <source>
        <dbReference type="ARBA" id="ARBA00022771"/>
    </source>
</evidence>
<feature type="repeat" description="WD" evidence="8">
    <location>
        <begin position="187"/>
        <end position="228"/>
    </location>
</feature>
<reference evidence="10 11" key="1">
    <citation type="submission" date="2023-09" db="EMBL/GenBank/DDBJ databases">
        <title>Nesidiocoris tenuis whole genome shotgun sequence.</title>
        <authorList>
            <person name="Shibata T."/>
            <person name="Shimoda M."/>
            <person name="Kobayashi T."/>
            <person name="Uehara T."/>
        </authorList>
    </citation>
    <scope>NUCLEOTIDE SEQUENCE [LARGE SCALE GENOMIC DNA]</scope>
    <source>
        <strain evidence="10 11">Japan</strain>
    </source>
</reference>
<evidence type="ECO:0000256" key="6">
    <source>
        <dbReference type="ARBA" id="ARBA00022833"/>
    </source>
</evidence>
<feature type="region of interest" description="Disordered" evidence="9">
    <location>
        <begin position="441"/>
        <end position="471"/>
    </location>
</feature>
<feature type="compositionally biased region" description="Polar residues" evidence="9">
    <location>
        <begin position="441"/>
        <end position="450"/>
    </location>
</feature>
<keyword evidence="11" id="KW-1185">Reference proteome</keyword>
<dbReference type="PROSITE" id="PS00678">
    <property type="entry name" value="WD_REPEATS_1"/>
    <property type="match status" value="1"/>
</dbReference>
<evidence type="ECO:0000256" key="1">
    <source>
        <dbReference type="ARBA" id="ARBA00008134"/>
    </source>
</evidence>
<evidence type="ECO:0000313" key="11">
    <source>
        <dbReference type="Proteomes" id="UP001307889"/>
    </source>
</evidence>
<dbReference type="EMBL" id="AP028915">
    <property type="protein sequence ID" value="BES96672.1"/>
    <property type="molecule type" value="Genomic_DNA"/>
</dbReference>
<dbReference type="PANTHER" id="PTHR46200">
    <property type="entry name" value="GATOR COMPLEX PROTEIN WDR24"/>
    <property type="match status" value="1"/>
</dbReference>
<evidence type="ECO:0000256" key="9">
    <source>
        <dbReference type="SAM" id="MobiDB-lite"/>
    </source>
</evidence>
<evidence type="ECO:0000256" key="3">
    <source>
        <dbReference type="ARBA" id="ARBA00022723"/>
    </source>
</evidence>
<dbReference type="Gene3D" id="2.130.10.10">
    <property type="entry name" value="YVTN repeat-like/Quinoprotein amine dehydrogenase"/>
    <property type="match status" value="1"/>
</dbReference>
<dbReference type="SMART" id="SM00320">
    <property type="entry name" value="WD40"/>
    <property type="match status" value="6"/>
</dbReference>
<feature type="repeat" description="WD" evidence="8">
    <location>
        <begin position="100"/>
        <end position="142"/>
    </location>
</feature>
<sequence length="761" mass="84770">MSKTIFIAQEGPANALALNRDYSRVVIAGRNVFKIFAIEEEEFVEACNLRVGKNLNLNFSCNDVAWNSVEDHILATAATNGAVVVWNLNRPSRSKQEHVFVEHNRTVNKVSFNPVDPSCLISGSQDGTMRTFDLRTKVATNIFYSNTESVRDVQFNPHAHFLFASVSENGNVQTWDMRKPDKCVLQFAAHSGPIFACDWHPESLWLATASRDKTIKVWDMATAKPALEQTINTIASVGRVRWRPSHKFHIASVALVVDCSVNVWDIRRPFIPYVVFTNHKDVATGIAWRGDPNVCLTTSRDCTLYQHVFKDAVYPAAQVNPQALAVSPQGHIAFASKVPTTLSTKDSKSQGILRRNTPSANEEFSQVTSSLNFLSCSANKEMNWLIHSAQRYILTGKPFSEICDHNASVAHSIGRFAVGMMWSIIKTLYNGDDAEEATQFKSGQAGSVKQHQLPKIKEEANPTSGSSSSDMVVPVTQPTLNGLKTNGHTVPNEADRRYHRRPNVGSGDAQESVGDFFFGDAEMDPLSMEFEINHLDGLISQDWTLLPEAFELRQDIQDRSSPPEQFSESDSVDTMEEMTRVSEKWKGLSVADPPLPKIWNEKNCLVEALKQHAANGDVQTAVCILIALPAARRQLLLDLIDEHDQEVWLLAYISLLNQHELFTHTNEIVKLAWIPEVNQLNRQTTYIKISCNQCNKPIPAGSRLCTHCNQSITCSICHQAVTGAYVWCQGCLHGGHLLHIQAWLSENTSCPTGCGHQCEFT</sequence>
<dbReference type="PROSITE" id="PS50294">
    <property type="entry name" value="WD_REPEATS_REGION"/>
    <property type="match status" value="1"/>
</dbReference>
<feature type="compositionally biased region" description="Polar residues" evidence="9">
    <location>
        <begin position="461"/>
        <end position="471"/>
    </location>
</feature>
<comment type="similarity">
    <text evidence="1">Belongs to the WD repeat WDR24 family.</text>
</comment>
<organism evidence="10 11">
    <name type="scientific">Nesidiocoris tenuis</name>
    <dbReference type="NCBI Taxonomy" id="355587"/>
    <lineage>
        <taxon>Eukaryota</taxon>
        <taxon>Metazoa</taxon>
        <taxon>Ecdysozoa</taxon>
        <taxon>Arthropoda</taxon>
        <taxon>Hexapoda</taxon>
        <taxon>Insecta</taxon>
        <taxon>Pterygota</taxon>
        <taxon>Neoptera</taxon>
        <taxon>Paraneoptera</taxon>
        <taxon>Hemiptera</taxon>
        <taxon>Heteroptera</taxon>
        <taxon>Panheteroptera</taxon>
        <taxon>Cimicomorpha</taxon>
        <taxon>Miridae</taxon>
        <taxon>Dicyphina</taxon>
        <taxon>Nesidiocoris</taxon>
    </lineage>
</organism>
<dbReference type="InterPro" id="IPR015943">
    <property type="entry name" value="WD40/YVTN_repeat-like_dom_sf"/>
</dbReference>
<gene>
    <name evidence="10" type="ORF">NTJ_09485</name>
</gene>
<evidence type="ECO:0000256" key="7">
    <source>
        <dbReference type="ARBA" id="ARBA00040269"/>
    </source>
</evidence>
<dbReference type="Pfam" id="PF00400">
    <property type="entry name" value="WD40"/>
    <property type="match status" value="3"/>
</dbReference>
<evidence type="ECO:0000256" key="2">
    <source>
        <dbReference type="ARBA" id="ARBA00022574"/>
    </source>
</evidence>
<dbReference type="InterPro" id="IPR037590">
    <property type="entry name" value="WDR24"/>
</dbReference>
<evidence type="ECO:0000256" key="4">
    <source>
        <dbReference type="ARBA" id="ARBA00022737"/>
    </source>
</evidence>
<dbReference type="PROSITE" id="PS50082">
    <property type="entry name" value="WD_REPEATS_2"/>
    <property type="match status" value="3"/>
</dbReference>
<evidence type="ECO:0000256" key="8">
    <source>
        <dbReference type="PROSITE-ProRule" id="PRU00221"/>
    </source>
</evidence>
<dbReference type="PANTHER" id="PTHR46200:SF1">
    <property type="entry name" value="GATOR COMPLEX PROTEIN WDR24"/>
    <property type="match status" value="1"/>
</dbReference>
<keyword evidence="4" id="KW-0677">Repeat</keyword>
<dbReference type="InterPro" id="IPR001680">
    <property type="entry name" value="WD40_rpt"/>
</dbReference>
<dbReference type="Proteomes" id="UP001307889">
    <property type="component" value="Chromosome 7"/>
</dbReference>
<evidence type="ECO:0000313" key="10">
    <source>
        <dbReference type="EMBL" id="BES96672.1"/>
    </source>
</evidence>
<dbReference type="SUPFAM" id="SSF50978">
    <property type="entry name" value="WD40 repeat-like"/>
    <property type="match status" value="1"/>
</dbReference>